<evidence type="ECO:0000313" key="1">
    <source>
        <dbReference type="EMBL" id="MDT8902628.1"/>
    </source>
</evidence>
<evidence type="ECO:0000313" key="2">
    <source>
        <dbReference type="Proteomes" id="UP001254848"/>
    </source>
</evidence>
<protein>
    <submittedName>
        <fullName evidence="1">Uncharacterized protein</fullName>
    </submittedName>
</protein>
<proteinExistence type="predicted"/>
<reference evidence="1 2" key="1">
    <citation type="submission" date="2023-07" db="EMBL/GenBank/DDBJ databases">
        <title>The novel representative of Negativicutes class, Anaeroselena agilis gen. nov. sp. nov.</title>
        <authorList>
            <person name="Prokofeva M.I."/>
            <person name="Elcheninov A.G."/>
            <person name="Klyukina A."/>
            <person name="Kublanov I.V."/>
            <person name="Frolov E.N."/>
            <person name="Podosokorskaya O.A."/>
        </authorList>
    </citation>
    <scope>NUCLEOTIDE SEQUENCE [LARGE SCALE GENOMIC DNA]</scope>
    <source>
        <strain evidence="1 2">4137-cl</strain>
    </source>
</reference>
<keyword evidence="2" id="KW-1185">Reference proteome</keyword>
<name>A0ABU3P275_9FIRM</name>
<organism evidence="1 2">
    <name type="scientific">Anaeroselena agilis</name>
    <dbReference type="NCBI Taxonomy" id="3063788"/>
    <lineage>
        <taxon>Bacteria</taxon>
        <taxon>Bacillati</taxon>
        <taxon>Bacillota</taxon>
        <taxon>Negativicutes</taxon>
        <taxon>Acetonemataceae</taxon>
        <taxon>Anaeroselena</taxon>
    </lineage>
</organism>
<dbReference type="EMBL" id="JAUOZS010000001">
    <property type="protein sequence ID" value="MDT8902628.1"/>
    <property type="molecule type" value="Genomic_DNA"/>
</dbReference>
<dbReference type="Proteomes" id="UP001254848">
    <property type="component" value="Unassembled WGS sequence"/>
</dbReference>
<gene>
    <name evidence="1" type="ORF">Q4T40_15370</name>
</gene>
<comment type="caution">
    <text evidence="1">The sequence shown here is derived from an EMBL/GenBank/DDBJ whole genome shotgun (WGS) entry which is preliminary data.</text>
</comment>
<sequence>MPGDREYDVFRILHKPQGSQFFGLALVYGGLEAEVENLHRSPRGRFLGICLSFFAQKKFVHLLLFCDPRESGNIP</sequence>
<accession>A0ABU3P275</accession>